<keyword evidence="11" id="KW-1185">Reference proteome</keyword>
<proteinExistence type="predicted"/>
<reference evidence="10" key="1">
    <citation type="submission" date="2023-07" db="EMBL/GenBank/DDBJ databases">
        <title>draft genome sequence of fig (Ficus carica).</title>
        <authorList>
            <person name="Takahashi T."/>
            <person name="Nishimura K."/>
        </authorList>
    </citation>
    <scope>NUCLEOTIDE SEQUENCE</scope>
</reference>
<dbReference type="InterPro" id="IPR032675">
    <property type="entry name" value="LRR_dom_sf"/>
</dbReference>
<accession>A0AA88A1T3</accession>
<dbReference type="InterPro" id="IPR024788">
    <property type="entry name" value="Malectin-like_Carb-bd_dom"/>
</dbReference>
<keyword evidence="6" id="KW-1133">Transmembrane helix</keyword>
<feature type="domain" description="Malectin-like" evidence="9">
    <location>
        <begin position="8"/>
        <end position="332"/>
    </location>
</feature>
<evidence type="ECO:0000256" key="7">
    <source>
        <dbReference type="ARBA" id="ARBA00023136"/>
    </source>
</evidence>
<evidence type="ECO:0000256" key="1">
    <source>
        <dbReference type="ARBA" id="ARBA00004167"/>
    </source>
</evidence>
<name>A0AA88A1T3_FICCA</name>
<dbReference type="AlphaFoldDB" id="A0AA88A1T3"/>
<keyword evidence="5" id="KW-0677">Repeat</keyword>
<dbReference type="PANTHER" id="PTHR45631:SF45">
    <property type="entry name" value="LEUCINE-RICH REPEAT (LRR) FAMILY PROTEIN"/>
    <property type="match status" value="1"/>
</dbReference>
<organism evidence="10 11">
    <name type="scientific">Ficus carica</name>
    <name type="common">Common fig</name>
    <dbReference type="NCBI Taxonomy" id="3494"/>
    <lineage>
        <taxon>Eukaryota</taxon>
        <taxon>Viridiplantae</taxon>
        <taxon>Streptophyta</taxon>
        <taxon>Embryophyta</taxon>
        <taxon>Tracheophyta</taxon>
        <taxon>Spermatophyta</taxon>
        <taxon>Magnoliopsida</taxon>
        <taxon>eudicotyledons</taxon>
        <taxon>Gunneridae</taxon>
        <taxon>Pentapetalae</taxon>
        <taxon>rosids</taxon>
        <taxon>fabids</taxon>
        <taxon>Rosales</taxon>
        <taxon>Moraceae</taxon>
        <taxon>Ficeae</taxon>
        <taxon>Ficus</taxon>
    </lineage>
</organism>
<dbReference type="PANTHER" id="PTHR45631">
    <property type="entry name" value="OS07G0107800 PROTEIN-RELATED"/>
    <property type="match status" value="1"/>
</dbReference>
<dbReference type="InterPro" id="IPR013210">
    <property type="entry name" value="LRR_N_plant-typ"/>
</dbReference>
<evidence type="ECO:0000256" key="4">
    <source>
        <dbReference type="ARBA" id="ARBA00022729"/>
    </source>
</evidence>
<dbReference type="Pfam" id="PF08263">
    <property type="entry name" value="LRRNT_2"/>
    <property type="match status" value="1"/>
</dbReference>
<protein>
    <submittedName>
        <fullName evidence="10">Uncharacterized protein</fullName>
    </submittedName>
</protein>
<comment type="caution">
    <text evidence="10">The sequence shown here is derived from an EMBL/GenBank/DDBJ whole genome shotgun (WGS) entry which is preliminary data.</text>
</comment>
<dbReference type="SUPFAM" id="SSF52058">
    <property type="entry name" value="L domain-like"/>
    <property type="match status" value="1"/>
</dbReference>
<evidence type="ECO:0000259" key="8">
    <source>
        <dbReference type="Pfam" id="PF08263"/>
    </source>
</evidence>
<sequence>MHATGYLLDCGAGGSSSQTQAAEGSLKYAADDGFISVGNITKLTNPDLVPILSTLRYFPDASARKYCYAVPAILGGKYLVRTTYFYGGFDGGTEPPVFDQIVDGTRWGVVDTAQDYADGLSSYYEIVVAAATKSLSVCLARNENTKSSPFISALEVQYLEDTLYNSTDFSKFALRTVVRSSFGSDGEFIGFPDDKYNRIWQPFNDLNPIVTSHSNINPFDFWNIPPAKAFNNAFTTSRGKTLQIQWPLMSLPSADYYIALYFQDNRTPSPYSWRVFSISVNGKIFYANLNVTTKGTTVYSSSWPLSGKMEIALTPAEGIPVGPVINAGEVLQILPHGGRTLTRDAVAMMNLARNFNNPPPDWSGDPCLPEKNSWTGVTCSQGKFYRVVALNLTGKGLSGTLSSTVANLTALNHIWLGGNKLSGTIPEMWPLKELKTLHLENNQLEGPIPESLGQLPRLYEIFLQNNNLDGQIPPSLQARNGKSFQ</sequence>
<evidence type="ECO:0000313" key="11">
    <source>
        <dbReference type="Proteomes" id="UP001187192"/>
    </source>
</evidence>
<keyword evidence="2" id="KW-0433">Leucine-rich repeat</keyword>
<dbReference type="EMBL" id="BTGU01000007">
    <property type="protein sequence ID" value="GMN37618.1"/>
    <property type="molecule type" value="Genomic_DNA"/>
</dbReference>
<dbReference type="Pfam" id="PF00560">
    <property type="entry name" value="LRR_1"/>
    <property type="match status" value="2"/>
</dbReference>
<evidence type="ECO:0000313" key="10">
    <source>
        <dbReference type="EMBL" id="GMN37618.1"/>
    </source>
</evidence>
<keyword evidence="4" id="KW-0732">Signal</keyword>
<evidence type="ECO:0000256" key="5">
    <source>
        <dbReference type="ARBA" id="ARBA00022737"/>
    </source>
</evidence>
<keyword evidence="7" id="KW-0472">Membrane</keyword>
<dbReference type="Gene3D" id="3.80.10.10">
    <property type="entry name" value="Ribonuclease Inhibitor"/>
    <property type="match status" value="1"/>
</dbReference>
<dbReference type="GO" id="GO:0016020">
    <property type="term" value="C:membrane"/>
    <property type="evidence" value="ECO:0007669"/>
    <property type="project" value="UniProtKB-SubCell"/>
</dbReference>
<gene>
    <name evidence="10" type="ORF">TIFTF001_006963</name>
</gene>
<dbReference type="Pfam" id="PF12819">
    <property type="entry name" value="Malectin_like"/>
    <property type="match status" value="1"/>
</dbReference>
<evidence type="ECO:0000256" key="6">
    <source>
        <dbReference type="ARBA" id="ARBA00022989"/>
    </source>
</evidence>
<evidence type="ECO:0000256" key="2">
    <source>
        <dbReference type="ARBA" id="ARBA00022614"/>
    </source>
</evidence>
<evidence type="ECO:0000259" key="9">
    <source>
        <dbReference type="Pfam" id="PF12819"/>
    </source>
</evidence>
<feature type="domain" description="Leucine-rich repeat-containing N-terminal plant-type" evidence="8">
    <location>
        <begin position="343"/>
        <end position="380"/>
    </location>
</feature>
<dbReference type="InterPro" id="IPR001611">
    <property type="entry name" value="Leu-rich_rpt"/>
</dbReference>
<dbReference type="FunFam" id="3.80.10.10:FF:000129">
    <property type="entry name" value="Leucine-rich repeat receptor-like kinase"/>
    <property type="match status" value="1"/>
</dbReference>
<evidence type="ECO:0000256" key="3">
    <source>
        <dbReference type="ARBA" id="ARBA00022692"/>
    </source>
</evidence>
<dbReference type="Gene3D" id="2.60.120.430">
    <property type="entry name" value="Galactose-binding lectin"/>
    <property type="match status" value="1"/>
</dbReference>
<comment type="subcellular location">
    <subcellularLocation>
        <location evidence="1">Membrane</location>
        <topology evidence="1">Single-pass membrane protein</topology>
    </subcellularLocation>
</comment>
<dbReference type="Proteomes" id="UP001187192">
    <property type="component" value="Unassembled WGS sequence"/>
</dbReference>
<keyword evidence="3" id="KW-0812">Transmembrane</keyword>